<protein>
    <recommendedName>
        <fullName evidence="9">Annexin</fullName>
    </recommendedName>
</protein>
<dbReference type="Proteomes" id="UP000011518">
    <property type="component" value="Unassembled WGS sequence"/>
</dbReference>
<feature type="domain" description="MYND-type" evidence="11">
    <location>
        <begin position="105"/>
        <end position="149"/>
    </location>
</feature>
<feature type="compositionally biased region" description="Basic residues" evidence="10">
    <location>
        <begin position="1"/>
        <end position="13"/>
    </location>
</feature>
<dbReference type="InterPro" id="IPR046824">
    <property type="entry name" value="Mss51-like_C"/>
</dbReference>
<dbReference type="InterPro" id="IPR018252">
    <property type="entry name" value="Annexin_repeat_CS"/>
</dbReference>
<evidence type="ECO:0000256" key="1">
    <source>
        <dbReference type="ARBA" id="ARBA00007831"/>
    </source>
</evidence>
<keyword evidence="9" id="KW-0106">Calcium</keyword>
<dbReference type="InterPro" id="IPR052839">
    <property type="entry name" value="Mito_gene_expr_regulator"/>
</dbReference>
<organism evidence="12 13">
    <name type="scientific">Tupaia chinensis</name>
    <name type="common">Chinese tree shrew</name>
    <name type="synonym">Tupaia belangeri chinensis</name>
    <dbReference type="NCBI Taxonomy" id="246437"/>
    <lineage>
        <taxon>Eukaryota</taxon>
        <taxon>Metazoa</taxon>
        <taxon>Chordata</taxon>
        <taxon>Craniata</taxon>
        <taxon>Vertebrata</taxon>
        <taxon>Euteleostomi</taxon>
        <taxon>Mammalia</taxon>
        <taxon>Eutheria</taxon>
        <taxon>Euarchontoglires</taxon>
        <taxon>Scandentia</taxon>
        <taxon>Tupaiidae</taxon>
        <taxon>Tupaia</taxon>
    </lineage>
</organism>
<dbReference type="Pfam" id="PF00191">
    <property type="entry name" value="Annexin"/>
    <property type="match status" value="2"/>
</dbReference>
<dbReference type="PRINTS" id="PR00196">
    <property type="entry name" value="ANNEXIN"/>
</dbReference>
<dbReference type="InterPro" id="IPR002893">
    <property type="entry name" value="Znf_MYND"/>
</dbReference>
<evidence type="ECO:0000256" key="4">
    <source>
        <dbReference type="ARBA" id="ARBA00022737"/>
    </source>
</evidence>
<dbReference type="PROSITE" id="PS50865">
    <property type="entry name" value="ZF_MYND_2"/>
    <property type="match status" value="1"/>
</dbReference>
<evidence type="ECO:0000256" key="6">
    <source>
        <dbReference type="ARBA" id="ARBA00022833"/>
    </source>
</evidence>
<proteinExistence type="inferred from homology"/>
<evidence type="ECO:0000259" key="11">
    <source>
        <dbReference type="PROSITE" id="PS50865"/>
    </source>
</evidence>
<dbReference type="SMART" id="SM00335">
    <property type="entry name" value="ANX"/>
    <property type="match status" value="3"/>
</dbReference>
<keyword evidence="6" id="KW-0862">Zinc</keyword>
<reference evidence="13" key="2">
    <citation type="journal article" date="2013" name="Nat. Commun.">
        <title>Genome of the Chinese tree shrew.</title>
        <authorList>
            <person name="Fan Y."/>
            <person name="Huang Z.Y."/>
            <person name="Cao C.C."/>
            <person name="Chen C.S."/>
            <person name="Chen Y.X."/>
            <person name="Fan D.D."/>
            <person name="He J."/>
            <person name="Hou H.L."/>
            <person name="Hu L."/>
            <person name="Hu X.T."/>
            <person name="Jiang X.T."/>
            <person name="Lai R."/>
            <person name="Lang Y.S."/>
            <person name="Liang B."/>
            <person name="Liao S.G."/>
            <person name="Mu D."/>
            <person name="Ma Y.Y."/>
            <person name="Niu Y.Y."/>
            <person name="Sun X.Q."/>
            <person name="Xia J.Q."/>
            <person name="Xiao J."/>
            <person name="Xiong Z.Q."/>
            <person name="Xu L."/>
            <person name="Yang L."/>
            <person name="Zhang Y."/>
            <person name="Zhao W."/>
            <person name="Zhao X.D."/>
            <person name="Zheng Y.T."/>
            <person name="Zhou J.M."/>
            <person name="Zhu Y.B."/>
            <person name="Zhang G.J."/>
            <person name="Wang J."/>
            <person name="Yao Y.G."/>
        </authorList>
    </citation>
    <scope>NUCLEOTIDE SEQUENCE [LARGE SCALE GENOMIC DNA]</scope>
</reference>
<keyword evidence="2" id="KW-0597">Phosphoprotein</keyword>
<dbReference type="SUPFAM" id="SSF144232">
    <property type="entry name" value="HIT/MYND zinc finger-like"/>
    <property type="match status" value="1"/>
</dbReference>
<reference evidence="13" key="1">
    <citation type="submission" date="2012-07" db="EMBL/GenBank/DDBJ databases">
        <title>Genome of the Chinese tree shrew, a rising model animal genetically related to primates.</title>
        <authorList>
            <person name="Zhang G."/>
            <person name="Fan Y."/>
            <person name="Yao Y."/>
            <person name="Huang Z."/>
        </authorList>
    </citation>
    <scope>NUCLEOTIDE SEQUENCE [LARGE SCALE GENOMIC DNA]</scope>
</reference>
<evidence type="ECO:0000313" key="13">
    <source>
        <dbReference type="Proteomes" id="UP000011518"/>
    </source>
</evidence>
<dbReference type="AlphaFoldDB" id="L8Y1G9"/>
<dbReference type="InParanoid" id="L8Y1G9"/>
<dbReference type="GO" id="GO:0005509">
    <property type="term" value="F:calcium ion binding"/>
    <property type="evidence" value="ECO:0007669"/>
    <property type="project" value="InterPro"/>
</dbReference>
<dbReference type="InterPro" id="IPR037104">
    <property type="entry name" value="Annexin_sf"/>
</dbReference>
<keyword evidence="9" id="KW-0111">Calcium/phospholipid-binding</keyword>
<evidence type="ECO:0000256" key="2">
    <source>
        <dbReference type="ARBA" id="ARBA00022553"/>
    </source>
</evidence>
<dbReference type="SUPFAM" id="SSF47874">
    <property type="entry name" value="Annexin"/>
    <property type="match status" value="1"/>
</dbReference>
<evidence type="ECO:0000256" key="10">
    <source>
        <dbReference type="SAM" id="MobiDB-lite"/>
    </source>
</evidence>
<dbReference type="PROSITE" id="PS01360">
    <property type="entry name" value="ZF_MYND_1"/>
    <property type="match status" value="1"/>
</dbReference>
<dbReference type="PROSITE" id="PS51897">
    <property type="entry name" value="ANNEXIN_2"/>
    <property type="match status" value="2"/>
</dbReference>
<evidence type="ECO:0000256" key="8">
    <source>
        <dbReference type="PROSITE-ProRule" id="PRU00134"/>
    </source>
</evidence>
<dbReference type="STRING" id="246437.L8Y1G9"/>
<dbReference type="Pfam" id="PF20179">
    <property type="entry name" value="MSS51_C"/>
    <property type="match status" value="1"/>
</dbReference>
<dbReference type="FunFam" id="1.10.220.10:FF:000005">
    <property type="entry name" value="Annexin"/>
    <property type="match status" value="1"/>
</dbReference>
<dbReference type="PANTHER" id="PTHR46920:SF1">
    <property type="entry name" value="PROTEIN MSS51 HOMOLOG, MITOCHONDRIAL-RELATED"/>
    <property type="match status" value="1"/>
</dbReference>
<dbReference type="PROSITE" id="PS00223">
    <property type="entry name" value="ANNEXIN_1"/>
    <property type="match status" value="2"/>
</dbReference>
<dbReference type="Gene3D" id="1.10.220.10">
    <property type="entry name" value="Annexin"/>
    <property type="match status" value="3"/>
</dbReference>
<dbReference type="Pfam" id="PF01753">
    <property type="entry name" value="zf-MYND"/>
    <property type="match status" value="1"/>
</dbReference>
<feature type="region of interest" description="Disordered" evidence="10">
    <location>
        <begin position="1"/>
        <end position="23"/>
    </location>
</feature>
<gene>
    <name evidence="12" type="ORF">TREES_T100020055</name>
</gene>
<dbReference type="InterPro" id="IPR001464">
    <property type="entry name" value="Annexin"/>
</dbReference>
<keyword evidence="7 9" id="KW-0041">Annexin</keyword>
<keyword evidence="13" id="KW-1185">Reference proteome</keyword>
<dbReference type="eggNOG" id="ENOG502QVEJ">
    <property type="taxonomic scope" value="Eukaryota"/>
</dbReference>
<dbReference type="Gene3D" id="6.10.140.2220">
    <property type="match status" value="1"/>
</dbReference>
<keyword evidence="3" id="KW-0479">Metal-binding</keyword>
<dbReference type="FunCoup" id="L8Y1G9">
    <property type="interactions" value="5"/>
</dbReference>
<keyword evidence="4 9" id="KW-0677">Repeat</keyword>
<sequence length="723" mass="80452">MAPRSQRRRHKKPPSSVDSMAVTPPTVVNPVPLTLSKPGPSIDALGFFSLEKNVPGLSQLILQKLNMKSYEEYKLVVDGGTPVSGFGFRCPQEMFQRLEDTFRFCAHCRALPGGLSDSQVLRHCKRCRNVYYCGPECQKSDWPAHRRVCQELRLVAVDRLMEWLLVTGDFALPSGPWPGLAEVVQDWDTWFSMRSLQLDAILDSVLGSPAMTTLWSSVGRPRPDPGVLQSSLKRLLTDALSRPLTLGLGLRALGIDVGKTGGSTVHVVGASHVETFLTRPGDYDELGYMFPGHVGIRVIMVGVDVATGFSQSTSTSPLDPGIVQLSGHRGLYHDFWEEQVETGQTPHPDLVAAFHPGFHASPDLLEAWLPTLLLLRDYEIPTLITVYSHQELEASLQILVDLDVHITTYGTNPFMSLKPEQVYSNPNKKPVYCSAFYIMFLGSSCQLDKRQLEENVNGGFPGGQVPSQYPGGQAPFPNQISTESFPSYPVFSPVSLDYSSDPAVMNQGTIRPAANFDAMRDAEILRKAMKGFGTDEQAIVDVVANRSNDQRQKIKAAFKTMYGKGVGTQERVLIEILCTRTNQEIREIVRCYQSEFGRDLEKDIRSDTSGHFERLLVSMCQGNRDENQSVNHQMAQEDAQRLYQAVQCALNRPAFFAERLYYSMKGAGTDDSTLVRIVVTRSEIDLVQIKQMFCQMYQKTLGTMIASDTSGDYRRLLLAIVGQ</sequence>
<evidence type="ECO:0000256" key="3">
    <source>
        <dbReference type="ARBA" id="ARBA00022723"/>
    </source>
</evidence>
<accession>L8Y1G9</accession>
<dbReference type="FunFam" id="6.10.140.2220:FF:000029">
    <property type="entry name" value="HIF prolyl hydroxylase, isoform C"/>
    <property type="match status" value="1"/>
</dbReference>
<keyword evidence="5 8" id="KW-0863">Zinc-finger</keyword>
<evidence type="ECO:0000256" key="5">
    <source>
        <dbReference type="ARBA" id="ARBA00022771"/>
    </source>
</evidence>
<dbReference type="FunFam" id="1.10.220.10:FF:000001">
    <property type="entry name" value="Annexin"/>
    <property type="match status" value="1"/>
</dbReference>
<evidence type="ECO:0000313" key="12">
    <source>
        <dbReference type="EMBL" id="ELV10072.1"/>
    </source>
</evidence>
<dbReference type="GO" id="GO:0008270">
    <property type="term" value="F:zinc ion binding"/>
    <property type="evidence" value="ECO:0007669"/>
    <property type="project" value="UniProtKB-KW"/>
</dbReference>
<dbReference type="PANTHER" id="PTHR46920">
    <property type="match status" value="1"/>
</dbReference>
<comment type="domain">
    <text evidence="9">A pair of annexin repeats may form one binding site for calcium and phospholipid.</text>
</comment>
<comment type="similarity">
    <text evidence="1 9">Belongs to the annexin family.</text>
</comment>
<evidence type="ECO:0000256" key="9">
    <source>
        <dbReference type="RuleBase" id="RU003540"/>
    </source>
</evidence>
<dbReference type="EMBL" id="KB368809">
    <property type="protein sequence ID" value="ELV10072.1"/>
    <property type="molecule type" value="Genomic_DNA"/>
</dbReference>
<dbReference type="InterPro" id="IPR018502">
    <property type="entry name" value="Annexin_repeat"/>
</dbReference>
<dbReference type="FunFam" id="1.10.220.10:FF:000003">
    <property type="entry name" value="Annexin"/>
    <property type="match status" value="1"/>
</dbReference>
<name>L8Y1G9_TUPCH</name>
<dbReference type="GO" id="GO:0005544">
    <property type="term" value="F:calcium-dependent phospholipid binding"/>
    <property type="evidence" value="ECO:0007669"/>
    <property type="project" value="UniProtKB-KW"/>
</dbReference>
<evidence type="ECO:0000256" key="7">
    <source>
        <dbReference type="ARBA" id="ARBA00023216"/>
    </source>
</evidence>